<dbReference type="GO" id="GO:0003677">
    <property type="term" value="F:DNA binding"/>
    <property type="evidence" value="ECO:0007669"/>
    <property type="project" value="UniProtKB-UniRule"/>
</dbReference>
<feature type="region of interest" description="Disordered" evidence="2">
    <location>
        <begin position="243"/>
        <end position="303"/>
    </location>
</feature>
<evidence type="ECO:0000256" key="1">
    <source>
        <dbReference type="PROSITE-ProRule" id="PRU00267"/>
    </source>
</evidence>
<reference evidence="4 5" key="1">
    <citation type="submission" date="2016-07" db="EMBL/GenBank/DDBJ databases">
        <title>Pervasive Adenine N6-methylation of Active Genes in Fungi.</title>
        <authorList>
            <consortium name="DOE Joint Genome Institute"/>
            <person name="Mondo S.J."/>
            <person name="Dannebaum R.O."/>
            <person name="Kuo R.C."/>
            <person name="Labutti K."/>
            <person name="Haridas S."/>
            <person name="Kuo A."/>
            <person name="Salamov A."/>
            <person name="Ahrendt S.R."/>
            <person name="Lipzen A."/>
            <person name="Sullivan W."/>
            <person name="Andreopoulos W.B."/>
            <person name="Clum A."/>
            <person name="Lindquist E."/>
            <person name="Daum C."/>
            <person name="Ramamoorthy G.K."/>
            <person name="Gryganskyi A."/>
            <person name="Culley D."/>
            <person name="Magnuson J.K."/>
            <person name="James T.Y."/>
            <person name="O'Malley M.A."/>
            <person name="Stajich J.E."/>
            <person name="Spatafora J.W."/>
            <person name="Visel A."/>
            <person name="Grigoriev I.V."/>
        </authorList>
    </citation>
    <scope>NUCLEOTIDE SEQUENCE [LARGE SCALE GENOMIC DNA]</scope>
    <source>
        <strain evidence="4 5">CBS 931.73</strain>
    </source>
</reference>
<keyword evidence="1" id="KW-0539">Nucleus</keyword>
<dbReference type="GO" id="GO:0042393">
    <property type="term" value="F:histone binding"/>
    <property type="evidence" value="ECO:0007669"/>
    <property type="project" value="TreeGrafter"/>
</dbReference>
<dbReference type="STRING" id="1314790.A0A1Y1Y7W4"/>
<dbReference type="EMBL" id="MCFE01000214">
    <property type="protein sequence ID" value="ORX94093.1"/>
    <property type="molecule type" value="Genomic_DNA"/>
</dbReference>
<dbReference type="SUPFAM" id="SSF47095">
    <property type="entry name" value="HMG-box"/>
    <property type="match status" value="1"/>
</dbReference>
<dbReference type="PANTHER" id="PTHR13468">
    <property type="entry name" value="DEK PROTEIN"/>
    <property type="match status" value="1"/>
</dbReference>
<evidence type="ECO:0000313" key="5">
    <source>
        <dbReference type="Proteomes" id="UP000193498"/>
    </source>
</evidence>
<keyword evidence="5" id="KW-1185">Reference proteome</keyword>
<feature type="region of interest" description="Disordered" evidence="2">
    <location>
        <begin position="1"/>
        <end position="79"/>
    </location>
</feature>
<accession>A0A1Y1Y7W4</accession>
<dbReference type="Pfam" id="PF00505">
    <property type="entry name" value="HMG_box"/>
    <property type="match status" value="1"/>
</dbReference>
<dbReference type="PROSITE" id="PS50118">
    <property type="entry name" value="HMG_BOX_2"/>
    <property type="match status" value="1"/>
</dbReference>
<protein>
    <recommendedName>
        <fullName evidence="3">HMG box domain-containing protein</fullName>
    </recommendedName>
</protein>
<sequence>MSSKANVKSEPAEDSPSMTQRKTKGSKFSDIPLMSLEEANTPRKKRERKAVDRYEPGKEKTATPEPQKPIVHKGTGTKLSSIPRVASNISSRKNKDYTLYVLHRFLFGRLEGKPNVKEDLEAFNGFAFQNLEEEDVYWNKLEKWTLDTCKNVCEIFDLPFPNNKNDLHSSIMEFLKNPQIQDTVDTQQEESTFQISPFSFFVREKRGELIQNNPDKSLEDIQKELVSLWDSLPNDEKAVYQSRIPSEAATTKKRKYTKRGGKKSAPGAAQSTPGKRGRKAKSAHESLTKSKELVADSDSEEVN</sequence>
<dbReference type="Gene3D" id="1.10.30.10">
    <property type="entry name" value="High mobility group box domain"/>
    <property type="match status" value="1"/>
</dbReference>
<evidence type="ECO:0000259" key="3">
    <source>
        <dbReference type="PROSITE" id="PS50118"/>
    </source>
</evidence>
<feature type="compositionally biased region" description="Basic and acidic residues" evidence="2">
    <location>
        <begin position="282"/>
        <end position="294"/>
    </location>
</feature>
<evidence type="ECO:0000256" key="2">
    <source>
        <dbReference type="SAM" id="MobiDB-lite"/>
    </source>
</evidence>
<dbReference type="SMART" id="SM00398">
    <property type="entry name" value="HMG"/>
    <property type="match status" value="1"/>
</dbReference>
<dbReference type="Proteomes" id="UP000193498">
    <property type="component" value="Unassembled WGS sequence"/>
</dbReference>
<dbReference type="InParanoid" id="A0A1Y1Y7W4"/>
<dbReference type="CDD" id="cd00084">
    <property type="entry name" value="HMG-box_SF"/>
    <property type="match status" value="1"/>
</dbReference>
<dbReference type="GO" id="GO:0006325">
    <property type="term" value="P:chromatin organization"/>
    <property type="evidence" value="ECO:0007669"/>
    <property type="project" value="InterPro"/>
</dbReference>
<dbReference type="InterPro" id="IPR044198">
    <property type="entry name" value="DEK"/>
</dbReference>
<feature type="compositionally biased region" description="Basic and acidic residues" evidence="2">
    <location>
        <begin position="49"/>
        <end position="62"/>
    </location>
</feature>
<dbReference type="InterPro" id="IPR036910">
    <property type="entry name" value="HMG_box_dom_sf"/>
</dbReference>
<evidence type="ECO:0000313" key="4">
    <source>
        <dbReference type="EMBL" id="ORX94093.1"/>
    </source>
</evidence>
<comment type="caution">
    <text evidence="4">The sequence shown here is derived from an EMBL/GenBank/DDBJ whole genome shotgun (WGS) entry which is preliminary data.</text>
</comment>
<name>A0A1Y1Y7W4_9FUNG</name>
<feature type="compositionally biased region" description="Basic residues" evidence="2">
    <location>
        <begin position="251"/>
        <end position="262"/>
    </location>
</feature>
<keyword evidence="1" id="KW-0238">DNA-binding</keyword>
<dbReference type="GO" id="GO:0005634">
    <property type="term" value="C:nucleus"/>
    <property type="evidence" value="ECO:0007669"/>
    <property type="project" value="UniProtKB-UniRule"/>
</dbReference>
<feature type="DNA-binding region" description="HMG box" evidence="1">
    <location>
        <begin position="191"/>
        <end position="259"/>
    </location>
</feature>
<dbReference type="OrthoDB" id="10248551at2759"/>
<dbReference type="GO" id="GO:2000779">
    <property type="term" value="P:regulation of double-strand break repair"/>
    <property type="evidence" value="ECO:0007669"/>
    <property type="project" value="TreeGrafter"/>
</dbReference>
<organism evidence="4 5">
    <name type="scientific">Basidiobolus meristosporus CBS 931.73</name>
    <dbReference type="NCBI Taxonomy" id="1314790"/>
    <lineage>
        <taxon>Eukaryota</taxon>
        <taxon>Fungi</taxon>
        <taxon>Fungi incertae sedis</taxon>
        <taxon>Zoopagomycota</taxon>
        <taxon>Entomophthoromycotina</taxon>
        <taxon>Basidiobolomycetes</taxon>
        <taxon>Basidiobolales</taxon>
        <taxon>Basidiobolaceae</taxon>
        <taxon>Basidiobolus</taxon>
    </lineage>
</organism>
<gene>
    <name evidence="4" type="ORF">K493DRAFT_315662</name>
</gene>
<feature type="domain" description="HMG box" evidence="3">
    <location>
        <begin position="191"/>
        <end position="259"/>
    </location>
</feature>
<proteinExistence type="predicted"/>
<dbReference type="InterPro" id="IPR009071">
    <property type="entry name" value="HMG_box_dom"/>
</dbReference>
<dbReference type="AlphaFoldDB" id="A0A1Y1Y7W4"/>
<dbReference type="PANTHER" id="PTHR13468:SF1">
    <property type="entry name" value="PROTEIN DEK"/>
    <property type="match status" value="1"/>
</dbReference>